<dbReference type="EMBL" id="JBHSIU010000054">
    <property type="protein sequence ID" value="MFC5003955.1"/>
    <property type="molecule type" value="Genomic_DNA"/>
</dbReference>
<keyword evidence="4" id="KW-0472">Membrane</keyword>
<reference evidence="7" key="1">
    <citation type="journal article" date="2019" name="Int. J. Syst. Evol. Microbiol.">
        <title>The Global Catalogue of Microorganisms (GCM) 10K type strain sequencing project: providing services to taxonomists for standard genome sequencing and annotation.</title>
        <authorList>
            <consortium name="The Broad Institute Genomics Platform"/>
            <consortium name="The Broad Institute Genome Sequencing Center for Infectious Disease"/>
            <person name="Wu L."/>
            <person name="Ma J."/>
        </authorList>
    </citation>
    <scope>NUCLEOTIDE SEQUENCE [LARGE SCALE GENOMIC DNA]</scope>
    <source>
        <strain evidence="7">CGMCC 4.7152</strain>
    </source>
</reference>
<dbReference type="Pfam" id="PF07730">
    <property type="entry name" value="HisKA_3"/>
    <property type="match status" value="1"/>
</dbReference>
<keyword evidence="4" id="KW-1133">Transmembrane helix</keyword>
<feature type="domain" description="Signal transduction histidine kinase subgroup 3 dimerisation and phosphoacceptor" evidence="5">
    <location>
        <begin position="197"/>
        <end position="263"/>
    </location>
</feature>
<dbReference type="GO" id="GO:0016301">
    <property type="term" value="F:kinase activity"/>
    <property type="evidence" value="ECO:0007669"/>
    <property type="project" value="UniProtKB-KW"/>
</dbReference>
<feature type="transmembrane region" description="Helical" evidence="4">
    <location>
        <begin position="44"/>
        <end position="67"/>
    </location>
</feature>
<dbReference type="PANTHER" id="PTHR24421">
    <property type="entry name" value="NITRATE/NITRITE SENSOR PROTEIN NARX-RELATED"/>
    <property type="match status" value="1"/>
</dbReference>
<dbReference type="Gene3D" id="1.20.5.1930">
    <property type="match status" value="1"/>
</dbReference>
<proteinExistence type="predicted"/>
<evidence type="ECO:0000256" key="1">
    <source>
        <dbReference type="ARBA" id="ARBA00022679"/>
    </source>
</evidence>
<name>A0ABV9W902_9ACTN</name>
<feature type="transmembrane region" description="Helical" evidence="4">
    <location>
        <begin position="79"/>
        <end position="99"/>
    </location>
</feature>
<keyword evidence="3" id="KW-0902">Two-component regulatory system</keyword>
<keyword evidence="7" id="KW-1185">Reference proteome</keyword>
<gene>
    <name evidence="6" type="ORF">ACFPIJ_39790</name>
</gene>
<comment type="caution">
    <text evidence="6">The sequence shown here is derived from an EMBL/GenBank/DDBJ whole genome shotgun (WGS) entry which is preliminary data.</text>
</comment>
<dbReference type="Proteomes" id="UP001595912">
    <property type="component" value="Unassembled WGS sequence"/>
</dbReference>
<dbReference type="CDD" id="cd16917">
    <property type="entry name" value="HATPase_UhpB-NarQ-NarX-like"/>
    <property type="match status" value="1"/>
</dbReference>
<dbReference type="Gene3D" id="3.30.565.10">
    <property type="entry name" value="Histidine kinase-like ATPase, C-terminal domain"/>
    <property type="match status" value="1"/>
</dbReference>
<evidence type="ECO:0000256" key="3">
    <source>
        <dbReference type="ARBA" id="ARBA00023012"/>
    </source>
</evidence>
<dbReference type="PANTHER" id="PTHR24421:SF63">
    <property type="entry name" value="SENSOR HISTIDINE KINASE DESK"/>
    <property type="match status" value="1"/>
</dbReference>
<keyword evidence="4" id="KW-0812">Transmembrane</keyword>
<sequence length="390" mass="40717">MGWWRRRGQATRFEWYVRGSFYSQIALSPLLVGFLVQLEVTRLALTAVVAGFVALTAVCLLLVRAGIDAYLGLRPRPTALILTGGGLTAAGAAAAVAAYPHPTPGQPDGPAAAILIMLALTYVSALCAAVRPRISLAAVLACGTGIGLISNGPAALALVFLLGSVVGAYRVLLWMLGVVRELERARHVQAGLAVAEERLRFARDLHDVVGRTLSVVALKAELAAQLARRGREEAVAEMLEVRRIAQDSLTELRAVVGGYRAADLDVELAGARALLASAGIECRVIGDGGDLPAALQNTLGWAVREGITNLLRHSEARSCVVTLRSSPSTVTLTMTNNGVAVFDKVVFGGGLIGLTERITALGGAVSAARRPPDGFELCVELPLPVGAVAA</sequence>
<evidence type="ECO:0000256" key="4">
    <source>
        <dbReference type="SAM" id="Phobius"/>
    </source>
</evidence>
<feature type="transmembrane region" description="Helical" evidence="4">
    <location>
        <begin position="111"/>
        <end position="129"/>
    </location>
</feature>
<feature type="transmembrane region" description="Helical" evidence="4">
    <location>
        <begin position="156"/>
        <end position="179"/>
    </location>
</feature>
<protein>
    <submittedName>
        <fullName evidence="6">Sensor histidine kinase</fullName>
    </submittedName>
</protein>
<feature type="transmembrane region" description="Helical" evidence="4">
    <location>
        <begin position="21"/>
        <end position="38"/>
    </location>
</feature>
<organism evidence="6 7">
    <name type="scientific">Dactylosporangium cerinum</name>
    <dbReference type="NCBI Taxonomy" id="1434730"/>
    <lineage>
        <taxon>Bacteria</taxon>
        <taxon>Bacillati</taxon>
        <taxon>Actinomycetota</taxon>
        <taxon>Actinomycetes</taxon>
        <taxon>Micromonosporales</taxon>
        <taxon>Micromonosporaceae</taxon>
        <taxon>Dactylosporangium</taxon>
    </lineage>
</organism>
<dbReference type="RefSeq" id="WP_380123724.1">
    <property type="nucleotide sequence ID" value="NZ_JBHSIU010000054.1"/>
</dbReference>
<dbReference type="InterPro" id="IPR036890">
    <property type="entry name" value="HATPase_C_sf"/>
</dbReference>
<keyword evidence="1" id="KW-0808">Transferase</keyword>
<accession>A0ABV9W902</accession>
<evidence type="ECO:0000313" key="6">
    <source>
        <dbReference type="EMBL" id="MFC5003955.1"/>
    </source>
</evidence>
<evidence type="ECO:0000256" key="2">
    <source>
        <dbReference type="ARBA" id="ARBA00022777"/>
    </source>
</evidence>
<dbReference type="SUPFAM" id="SSF55874">
    <property type="entry name" value="ATPase domain of HSP90 chaperone/DNA topoisomerase II/histidine kinase"/>
    <property type="match status" value="1"/>
</dbReference>
<evidence type="ECO:0000313" key="7">
    <source>
        <dbReference type="Proteomes" id="UP001595912"/>
    </source>
</evidence>
<keyword evidence="2 6" id="KW-0418">Kinase</keyword>
<dbReference type="InterPro" id="IPR050482">
    <property type="entry name" value="Sensor_HK_TwoCompSys"/>
</dbReference>
<evidence type="ECO:0000259" key="5">
    <source>
        <dbReference type="Pfam" id="PF07730"/>
    </source>
</evidence>
<dbReference type="InterPro" id="IPR011712">
    <property type="entry name" value="Sig_transdc_His_kin_sub3_dim/P"/>
</dbReference>